<evidence type="ECO:0000313" key="1">
    <source>
        <dbReference type="EMBL" id="SIQ53370.1"/>
    </source>
</evidence>
<dbReference type="AlphaFoldDB" id="A0A381F4Y7"/>
<protein>
    <submittedName>
        <fullName evidence="2">Predicted hydrolase of the alpha/beta superfamily</fullName>
    </submittedName>
</protein>
<keyword evidence="2" id="KW-0378">Hydrolase</keyword>
<dbReference type="GeneID" id="303675180"/>
<proteinExistence type="predicted"/>
<dbReference type="EMBL" id="UFVS01000001">
    <property type="protein sequence ID" value="SUX41630.1"/>
    <property type="molecule type" value="Genomic_DNA"/>
</dbReference>
<evidence type="ECO:0000313" key="2">
    <source>
        <dbReference type="EMBL" id="SUX41630.1"/>
    </source>
</evidence>
<dbReference type="RefSeq" id="WP_115596385.1">
    <property type="nucleotide sequence ID" value="NZ_CP033929.1"/>
</dbReference>
<evidence type="ECO:0000313" key="3">
    <source>
        <dbReference type="Proteomes" id="UP000185725"/>
    </source>
</evidence>
<dbReference type="Gene3D" id="3.40.50.1820">
    <property type="entry name" value="alpha/beta hydrolase"/>
    <property type="match status" value="1"/>
</dbReference>
<organism evidence="2 4">
    <name type="scientific">Chryseobacterium indoltheticum</name>
    <dbReference type="NCBI Taxonomy" id="254"/>
    <lineage>
        <taxon>Bacteria</taxon>
        <taxon>Pseudomonadati</taxon>
        <taxon>Bacteroidota</taxon>
        <taxon>Flavobacteriia</taxon>
        <taxon>Flavobacteriales</taxon>
        <taxon>Weeksellaceae</taxon>
        <taxon>Chryseobacterium group</taxon>
        <taxon>Chryseobacterium</taxon>
    </lineage>
</organism>
<sequence>MADGQFLNERYKSKIDSLIDNKLISEFIIVGVNSNETGIPNSYLQLRNYEYIENNDAEIGSDLYSRYINHLEFFISEVDEYVKEYLKIKVKKRFFYGVSNGAGFGISLLDKYPNFFKSYILYSVAGANKDNLKKSNNKISNIIIRYGNQEPEPIIDYNIALAELIKSKNYKVTFSNYKGGHKRIDWLNNFIKDIQLIGL</sequence>
<dbReference type="SUPFAM" id="SSF53474">
    <property type="entry name" value="alpha/beta-Hydrolases"/>
    <property type="match status" value="1"/>
</dbReference>
<dbReference type="InterPro" id="IPR029058">
    <property type="entry name" value="AB_hydrolase_fold"/>
</dbReference>
<dbReference type="GO" id="GO:0016787">
    <property type="term" value="F:hydrolase activity"/>
    <property type="evidence" value="ECO:0007669"/>
    <property type="project" value="UniProtKB-KW"/>
</dbReference>
<accession>A0A381F4Y7</accession>
<name>A0A381F4Y7_9FLAO</name>
<keyword evidence="3" id="KW-1185">Reference proteome</keyword>
<dbReference type="KEGG" id="cil:EG358_15855"/>
<dbReference type="EMBL" id="FTMF01000006">
    <property type="protein sequence ID" value="SIQ53370.1"/>
    <property type="molecule type" value="Genomic_DNA"/>
</dbReference>
<reference evidence="1 3" key="1">
    <citation type="submission" date="2017-01" db="EMBL/GenBank/DDBJ databases">
        <authorList>
            <person name="Varghese N."/>
            <person name="Submissions S."/>
        </authorList>
    </citation>
    <scope>NUCLEOTIDE SEQUENCE [LARGE SCALE GENOMIC DNA]</scope>
    <source>
        <strain evidence="1 3">ATCC 27950</strain>
    </source>
</reference>
<dbReference type="Proteomes" id="UP000255231">
    <property type="component" value="Unassembled WGS sequence"/>
</dbReference>
<evidence type="ECO:0000313" key="4">
    <source>
        <dbReference type="Proteomes" id="UP000255231"/>
    </source>
</evidence>
<gene>
    <name evidence="2" type="ORF">NCTC13560_00430</name>
    <name evidence="1" type="ORF">SAMN05421682_10610</name>
</gene>
<reference evidence="2 4" key="2">
    <citation type="submission" date="2018-06" db="EMBL/GenBank/DDBJ databases">
        <authorList>
            <consortium name="Pathogen Informatics"/>
            <person name="Doyle S."/>
        </authorList>
    </citation>
    <scope>NUCLEOTIDE SEQUENCE [LARGE SCALE GENOMIC DNA]</scope>
    <source>
        <strain evidence="2 4">NCTC13560</strain>
    </source>
</reference>
<dbReference type="Proteomes" id="UP000185725">
    <property type="component" value="Unassembled WGS sequence"/>
</dbReference>